<protein>
    <submittedName>
        <fullName evidence="1">Uncharacterized protein</fullName>
    </submittedName>
</protein>
<accession>D4F9J4</accession>
<evidence type="ECO:0000313" key="2">
    <source>
        <dbReference type="Proteomes" id="UP000003692"/>
    </source>
</evidence>
<name>D4F9J4_EDWTA</name>
<organism evidence="1 2">
    <name type="scientific">Edwardsiella tarda ATCC 23685</name>
    <dbReference type="NCBI Taxonomy" id="500638"/>
    <lineage>
        <taxon>Bacteria</taxon>
        <taxon>Pseudomonadati</taxon>
        <taxon>Pseudomonadota</taxon>
        <taxon>Gammaproteobacteria</taxon>
        <taxon>Enterobacterales</taxon>
        <taxon>Hafniaceae</taxon>
        <taxon>Edwardsiella</taxon>
    </lineage>
</organism>
<proteinExistence type="predicted"/>
<evidence type="ECO:0000313" key="1">
    <source>
        <dbReference type="EMBL" id="EFE21578.1"/>
    </source>
</evidence>
<dbReference type="AlphaFoldDB" id="D4F9J4"/>
<dbReference type="Proteomes" id="UP000003692">
    <property type="component" value="Unassembled WGS sequence"/>
</dbReference>
<dbReference type="Gene3D" id="3.20.20.70">
    <property type="entry name" value="Aldolase class I"/>
    <property type="match status" value="1"/>
</dbReference>
<reference evidence="1 2" key="1">
    <citation type="submission" date="2010-02" db="EMBL/GenBank/DDBJ databases">
        <authorList>
            <person name="Weinstock G."/>
            <person name="Sodergren E."/>
            <person name="Clifton S."/>
            <person name="Fulton L."/>
            <person name="Fulton B."/>
            <person name="Courtney L."/>
            <person name="Fronick C."/>
            <person name="Harrison M."/>
            <person name="Strong C."/>
            <person name="Farmer C."/>
            <person name="Delahaunty K."/>
            <person name="Markovic C."/>
            <person name="Hall O."/>
            <person name="Minx P."/>
            <person name="Tomlinson C."/>
            <person name="Mitreva M."/>
            <person name="Nelson J."/>
            <person name="Hou S."/>
            <person name="Wollam A."/>
            <person name="Pepin K.H."/>
            <person name="Johnson M."/>
            <person name="Bhonagiri V."/>
            <person name="Zhang X."/>
            <person name="Suruliraj S."/>
            <person name="Warren W."/>
            <person name="Chinwalla A."/>
            <person name="Mardis E.R."/>
            <person name="Wilson R.K."/>
        </authorList>
    </citation>
    <scope>NUCLEOTIDE SEQUENCE [LARGE SCALE GENOMIC DNA]</scope>
    <source>
        <strain evidence="1 2">ATCC 23685</strain>
    </source>
</reference>
<dbReference type="InterPro" id="IPR013785">
    <property type="entry name" value="Aldolase_TIM"/>
</dbReference>
<gene>
    <name evidence="1" type="ORF">EDWATA_03453</name>
</gene>
<sequence>MITRQAVWRGERPALCPLQPTYGCGRVVEQSGDVYSCDHYVEAEHRRGKLLQQAACKAAVAKVQRRFGQQKAQ</sequence>
<comment type="caution">
    <text evidence="1">The sequence shown here is derived from an EMBL/GenBank/DDBJ whole genome shotgun (WGS) entry which is preliminary data.</text>
</comment>
<dbReference type="HOGENOM" id="CLU_2698795_0_0_6"/>
<dbReference type="EMBL" id="ADGK01000276">
    <property type="protein sequence ID" value="EFE21578.1"/>
    <property type="molecule type" value="Genomic_DNA"/>
</dbReference>